<proteinExistence type="predicted"/>
<accession>A0A1G8HAK6</accession>
<protein>
    <submittedName>
        <fullName evidence="1">Transposase, IS5 family</fullName>
    </submittedName>
</protein>
<organism evidence="1 2">
    <name type="scientific">Mesorhizobium muleiense</name>
    <dbReference type="NCBI Taxonomy" id="1004279"/>
    <lineage>
        <taxon>Bacteria</taxon>
        <taxon>Pseudomonadati</taxon>
        <taxon>Pseudomonadota</taxon>
        <taxon>Alphaproteobacteria</taxon>
        <taxon>Hyphomicrobiales</taxon>
        <taxon>Phyllobacteriaceae</taxon>
        <taxon>Mesorhizobium</taxon>
    </lineage>
</organism>
<dbReference type="Proteomes" id="UP000198894">
    <property type="component" value="Unassembled WGS sequence"/>
</dbReference>
<keyword evidence="2" id="KW-1185">Reference proteome</keyword>
<reference evidence="2" key="1">
    <citation type="submission" date="2016-10" db="EMBL/GenBank/DDBJ databases">
        <authorList>
            <person name="Varghese N."/>
            <person name="Submissions S."/>
        </authorList>
    </citation>
    <scope>NUCLEOTIDE SEQUENCE [LARGE SCALE GENOMIC DNA]</scope>
    <source>
        <strain evidence="2">CGMCC 1.11022</strain>
    </source>
</reference>
<sequence>MALLQESLAVAVESRSMRPADTRRVVVNTTVQPKNVIFPTDAKLTESTVNFPQAIDLAC</sequence>
<dbReference type="AlphaFoldDB" id="A0A1G8HAK6"/>
<evidence type="ECO:0000313" key="1">
    <source>
        <dbReference type="EMBL" id="SDI03676.1"/>
    </source>
</evidence>
<name>A0A1G8HAK6_9HYPH</name>
<gene>
    <name evidence="1" type="ORF">SAMN05428953_1013</name>
</gene>
<evidence type="ECO:0000313" key="2">
    <source>
        <dbReference type="Proteomes" id="UP000198894"/>
    </source>
</evidence>
<dbReference type="EMBL" id="FNEE01000001">
    <property type="protein sequence ID" value="SDI03676.1"/>
    <property type="molecule type" value="Genomic_DNA"/>
</dbReference>